<evidence type="ECO:0000256" key="8">
    <source>
        <dbReference type="ARBA" id="ARBA00047942"/>
    </source>
</evidence>
<keyword evidence="3" id="KW-0489">Methyltransferase</keyword>
<evidence type="ECO:0000256" key="7">
    <source>
        <dbReference type="ARBA" id="ARBA00023125"/>
    </source>
</evidence>
<keyword evidence="7" id="KW-0238">DNA-binding</keyword>
<comment type="caution">
    <text evidence="10">The sequence shown here is derived from an EMBL/GenBank/DDBJ whole genome shotgun (WGS) entry which is preliminary data.</text>
</comment>
<evidence type="ECO:0000256" key="4">
    <source>
        <dbReference type="ARBA" id="ARBA00022679"/>
    </source>
</evidence>
<comment type="catalytic activity">
    <reaction evidence="8">
        <text>a 2'-deoxyadenosine in DNA + S-adenosyl-L-methionine = an N(6)-methyl-2'-deoxyadenosine in DNA + S-adenosyl-L-homocysteine + H(+)</text>
        <dbReference type="Rhea" id="RHEA:15197"/>
        <dbReference type="Rhea" id="RHEA-COMP:12418"/>
        <dbReference type="Rhea" id="RHEA-COMP:12419"/>
        <dbReference type="ChEBI" id="CHEBI:15378"/>
        <dbReference type="ChEBI" id="CHEBI:57856"/>
        <dbReference type="ChEBI" id="CHEBI:59789"/>
        <dbReference type="ChEBI" id="CHEBI:90615"/>
        <dbReference type="ChEBI" id="CHEBI:90616"/>
        <dbReference type="EC" id="2.1.1.72"/>
    </reaction>
</comment>
<evidence type="ECO:0000256" key="6">
    <source>
        <dbReference type="ARBA" id="ARBA00022747"/>
    </source>
</evidence>
<dbReference type="PANTHER" id="PTHR42933">
    <property type="entry name" value="SLR6095 PROTEIN"/>
    <property type="match status" value="1"/>
</dbReference>
<dbReference type="PRINTS" id="PR00507">
    <property type="entry name" value="N12N6MTFRASE"/>
</dbReference>
<organism evidence="10 11">
    <name type="scientific">Shewanella ulleungensis</name>
    <dbReference type="NCBI Taxonomy" id="2282699"/>
    <lineage>
        <taxon>Bacteria</taxon>
        <taxon>Pseudomonadati</taxon>
        <taxon>Pseudomonadota</taxon>
        <taxon>Gammaproteobacteria</taxon>
        <taxon>Alteromonadales</taxon>
        <taxon>Shewanellaceae</taxon>
        <taxon>Shewanella</taxon>
    </lineage>
</organism>
<proteinExistence type="inferred from homology"/>
<gene>
    <name evidence="10" type="ORF">GCM10009410_23020</name>
</gene>
<name>A0ABQ2QQX9_9GAMM</name>
<dbReference type="InterPro" id="IPR051537">
    <property type="entry name" value="DNA_Adenine_Mtase"/>
</dbReference>
<evidence type="ECO:0000256" key="1">
    <source>
        <dbReference type="ARBA" id="ARBA00006594"/>
    </source>
</evidence>
<evidence type="ECO:0000256" key="2">
    <source>
        <dbReference type="ARBA" id="ARBA00011900"/>
    </source>
</evidence>
<dbReference type="Gene3D" id="3.90.220.20">
    <property type="entry name" value="DNA methylase specificity domains"/>
    <property type="match status" value="1"/>
</dbReference>
<protein>
    <recommendedName>
        <fullName evidence="2">site-specific DNA-methyltransferase (adenine-specific)</fullName>
        <ecNumber evidence="2">2.1.1.72</ecNumber>
    </recommendedName>
</protein>
<dbReference type="InterPro" id="IPR044946">
    <property type="entry name" value="Restrct_endonuc_typeI_TRD_sf"/>
</dbReference>
<comment type="similarity">
    <text evidence="1">Belongs to the N(4)/N(6)-methyltransferase family.</text>
</comment>
<dbReference type="Gene3D" id="3.40.50.150">
    <property type="entry name" value="Vaccinia Virus protein VP39"/>
    <property type="match status" value="1"/>
</dbReference>
<dbReference type="PANTHER" id="PTHR42933:SF3">
    <property type="entry name" value="TYPE I RESTRICTION ENZYME MJAVIII METHYLASE SUBUNIT"/>
    <property type="match status" value="1"/>
</dbReference>
<dbReference type="EC" id="2.1.1.72" evidence="2"/>
<dbReference type="SUPFAM" id="SSF53335">
    <property type="entry name" value="S-adenosyl-L-methionine-dependent methyltransferases"/>
    <property type="match status" value="1"/>
</dbReference>
<dbReference type="PROSITE" id="PS00092">
    <property type="entry name" value="N6_MTASE"/>
    <property type="match status" value="1"/>
</dbReference>
<evidence type="ECO:0000313" key="10">
    <source>
        <dbReference type="EMBL" id="GGP88472.1"/>
    </source>
</evidence>
<evidence type="ECO:0000313" key="11">
    <source>
        <dbReference type="Proteomes" id="UP000654004"/>
    </source>
</evidence>
<evidence type="ECO:0000259" key="9">
    <source>
        <dbReference type="Pfam" id="PF02384"/>
    </source>
</evidence>
<keyword evidence="11" id="KW-1185">Reference proteome</keyword>
<keyword evidence="5" id="KW-0949">S-adenosyl-L-methionine</keyword>
<reference evidence="11" key="1">
    <citation type="journal article" date="2019" name="Int. J. Syst. Evol. Microbiol.">
        <title>The Global Catalogue of Microorganisms (GCM) 10K type strain sequencing project: providing services to taxonomists for standard genome sequencing and annotation.</title>
        <authorList>
            <consortium name="The Broad Institute Genomics Platform"/>
            <consortium name="The Broad Institute Genome Sequencing Center for Infectious Disease"/>
            <person name="Wu L."/>
            <person name="Ma J."/>
        </authorList>
    </citation>
    <scope>NUCLEOTIDE SEQUENCE [LARGE SCALE GENOMIC DNA]</scope>
    <source>
        <strain evidence="11">JCM 32305</strain>
    </source>
</reference>
<feature type="domain" description="DNA methylase adenine-specific" evidence="9">
    <location>
        <begin position="12"/>
        <end position="217"/>
    </location>
</feature>
<evidence type="ECO:0000256" key="5">
    <source>
        <dbReference type="ARBA" id="ARBA00022691"/>
    </source>
</evidence>
<dbReference type="Pfam" id="PF02384">
    <property type="entry name" value="N6_Mtase"/>
    <property type="match status" value="1"/>
</dbReference>
<sequence length="405" mass="45013">MSSIVSTFSDPLGRYYTRERVSEVLVSFLSIKNPKIVLDLGSGDGSLSKAAAKKWAKAQYITVDIECNTSLELMPTSGHQLSHKHFFKDALEPSLISDIGLYPENIDLAICNPPFIRPQWQKKHHDFLVNAGLPKEIIGIKELSAEVIFVVQNLASLKPRGQLGLIIPDGFISGERNRKFREFILKSNAIEKVVKLPTNAFVGTNAQAHIMIITKGGTNGFISLEELESLGNTSKEIVIPKNDGIESLDYSYHQGRKGRTKNCVTLSELGCSVSRGVSNSKQCRESHQRIFHTVDFHDDMKFVNLELFSGGIGSEKSRHVIAKEGDILMARVGRNLTKKICIVSKGEAPISDCIYRLVIPFKWRDLVYEFLVSEVGQAAIQSRIHGTGAKYLTMERLLSLPVTNI</sequence>
<dbReference type="EMBL" id="BMQW01000005">
    <property type="protein sequence ID" value="GGP88472.1"/>
    <property type="molecule type" value="Genomic_DNA"/>
</dbReference>
<keyword evidence="6" id="KW-0680">Restriction system</keyword>
<evidence type="ECO:0000256" key="3">
    <source>
        <dbReference type="ARBA" id="ARBA00022603"/>
    </source>
</evidence>
<accession>A0ABQ2QQX9</accession>
<dbReference type="RefSeq" id="WP_188956342.1">
    <property type="nucleotide sequence ID" value="NZ_BMQW01000005.1"/>
</dbReference>
<keyword evidence="4" id="KW-0808">Transferase</keyword>
<dbReference type="InterPro" id="IPR029063">
    <property type="entry name" value="SAM-dependent_MTases_sf"/>
</dbReference>
<dbReference type="InterPro" id="IPR003356">
    <property type="entry name" value="DNA_methylase_A-5"/>
</dbReference>
<dbReference type="Proteomes" id="UP000654004">
    <property type="component" value="Unassembled WGS sequence"/>
</dbReference>
<dbReference type="InterPro" id="IPR002052">
    <property type="entry name" value="DNA_methylase_N6_adenine_CS"/>
</dbReference>
<dbReference type="SUPFAM" id="SSF116734">
    <property type="entry name" value="DNA methylase specificity domain"/>
    <property type="match status" value="1"/>
</dbReference>